<dbReference type="Proteomes" id="UP000472270">
    <property type="component" value="Unassembled WGS sequence"/>
</dbReference>
<sequence>MTMPQLIEVASSGNGYLNPIENIWDQLSCRVEGRKPAPQNLNEEWNAMPQQIISRLVNSMRRCCQAVIDAGEELLQRNMFHTCMNLCF</sequence>
<reference evidence="1" key="1">
    <citation type="submission" date="2025-08" db="UniProtKB">
        <authorList>
            <consortium name="Ensembl"/>
        </authorList>
    </citation>
    <scope>IDENTIFICATION</scope>
</reference>
<evidence type="ECO:0000313" key="2">
    <source>
        <dbReference type="Proteomes" id="UP000472270"/>
    </source>
</evidence>
<dbReference type="Gene3D" id="3.30.420.10">
    <property type="entry name" value="Ribonuclease H-like superfamily/Ribonuclease H"/>
    <property type="match status" value="1"/>
</dbReference>
<proteinExistence type="predicted"/>
<dbReference type="Ensembl" id="ENSSRHT00000067347.1">
    <property type="protein sequence ID" value="ENSSRHP00000065544.1"/>
    <property type="gene ID" value="ENSSRHG00000032634.1"/>
</dbReference>
<dbReference type="GO" id="GO:0003676">
    <property type="term" value="F:nucleic acid binding"/>
    <property type="evidence" value="ECO:0007669"/>
    <property type="project" value="InterPro"/>
</dbReference>
<reference evidence="1" key="2">
    <citation type="submission" date="2025-09" db="UniProtKB">
        <authorList>
            <consortium name="Ensembl"/>
        </authorList>
    </citation>
    <scope>IDENTIFICATION</scope>
</reference>
<accession>A0A673KR97</accession>
<protein>
    <recommendedName>
        <fullName evidence="3">Tc1-like transposase DDE domain-containing protein</fullName>
    </recommendedName>
</protein>
<evidence type="ECO:0000313" key="1">
    <source>
        <dbReference type="Ensembl" id="ENSSRHP00000065544.1"/>
    </source>
</evidence>
<dbReference type="InterPro" id="IPR036397">
    <property type="entry name" value="RNaseH_sf"/>
</dbReference>
<name>A0A673KR97_9TELE</name>
<dbReference type="AlphaFoldDB" id="A0A673KR97"/>
<keyword evidence="2" id="KW-1185">Reference proteome</keyword>
<evidence type="ECO:0008006" key="3">
    <source>
        <dbReference type="Google" id="ProtNLM"/>
    </source>
</evidence>
<organism evidence="1 2">
    <name type="scientific">Sinocyclocheilus rhinocerous</name>
    <dbReference type="NCBI Taxonomy" id="307959"/>
    <lineage>
        <taxon>Eukaryota</taxon>
        <taxon>Metazoa</taxon>
        <taxon>Chordata</taxon>
        <taxon>Craniata</taxon>
        <taxon>Vertebrata</taxon>
        <taxon>Euteleostomi</taxon>
        <taxon>Actinopterygii</taxon>
        <taxon>Neopterygii</taxon>
        <taxon>Teleostei</taxon>
        <taxon>Ostariophysi</taxon>
        <taxon>Cypriniformes</taxon>
        <taxon>Cyprinidae</taxon>
        <taxon>Cyprininae</taxon>
        <taxon>Sinocyclocheilus</taxon>
    </lineage>
</organism>